<accession>A0A8S0QF48</accession>
<evidence type="ECO:0000313" key="4">
    <source>
        <dbReference type="Proteomes" id="UP000594638"/>
    </source>
</evidence>
<feature type="region of interest" description="Disordered" evidence="1">
    <location>
        <begin position="82"/>
        <end position="114"/>
    </location>
</feature>
<keyword evidence="4" id="KW-1185">Reference proteome</keyword>
<keyword evidence="2" id="KW-0472">Membrane</keyword>
<dbReference type="Gramene" id="OE9A075939T1">
    <property type="protein sequence ID" value="OE9A075939C1"/>
    <property type="gene ID" value="OE9A075939"/>
</dbReference>
<dbReference type="AlphaFoldDB" id="A0A8S0QF48"/>
<keyword evidence="2" id="KW-1133">Transmembrane helix</keyword>
<keyword evidence="2" id="KW-0812">Transmembrane</keyword>
<evidence type="ECO:0000256" key="2">
    <source>
        <dbReference type="SAM" id="Phobius"/>
    </source>
</evidence>
<gene>
    <name evidence="3" type="ORF">OLEA9_A075939</name>
</gene>
<feature type="transmembrane region" description="Helical" evidence="2">
    <location>
        <begin position="63"/>
        <end position="82"/>
    </location>
</feature>
<proteinExistence type="predicted"/>
<comment type="caution">
    <text evidence="3">The sequence shown here is derived from an EMBL/GenBank/DDBJ whole genome shotgun (WGS) entry which is preliminary data.</text>
</comment>
<name>A0A8S0QF48_OLEEU</name>
<evidence type="ECO:0000256" key="1">
    <source>
        <dbReference type="SAM" id="MobiDB-lite"/>
    </source>
</evidence>
<sequence>MDRTIHAPQFHSSQASAGVGGQSGRQDLNDGVRSGGSGDGETSGDDDSDAQSRSDRDGDKVRIVMVTTVTILFIAILVAPPVPTTAPGSRGANVKVDVSGSSPEADIASCPDDDHEPLTENLPTDIAPCPDDDHEPLLTPIDDPQDGAITDPSHAAGVSDVDFDGCNATNGEEVGGRVIFGFALSLEAWTW</sequence>
<organism evidence="3 4">
    <name type="scientific">Olea europaea subsp. europaea</name>
    <dbReference type="NCBI Taxonomy" id="158383"/>
    <lineage>
        <taxon>Eukaryota</taxon>
        <taxon>Viridiplantae</taxon>
        <taxon>Streptophyta</taxon>
        <taxon>Embryophyta</taxon>
        <taxon>Tracheophyta</taxon>
        <taxon>Spermatophyta</taxon>
        <taxon>Magnoliopsida</taxon>
        <taxon>eudicotyledons</taxon>
        <taxon>Gunneridae</taxon>
        <taxon>Pentapetalae</taxon>
        <taxon>asterids</taxon>
        <taxon>lamiids</taxon>
        <taxon>Lamiales</taxon>
        <taxon>Oleaceae</taxon>
        <taxon>Oleeae</taxon>
        <taxon>Olea</taxon>
    </lineage>
</organism>
<evidence type="ECO:0000313" key="3">
    <source>
        <dbReference type="EMBL" id="CAA2964020.1"/>
    </source>
</evidence>
<protein>
    <submittedName>
        <fullName evidence="3">Uncharacterized protein</fullName>
    </submittedName>
</protein>
<dbReference type="Proteomes" id="UP000594638">
    <property type="component" value="Unassembled WGS sequence"/>
</dbReference>
<dbReference type="EMBL" id="CACTIH010001817">
    <property type="protein sequence ID" value="CAA2964020.1"/>
    <property type="molecule type" value="Genomic_DNA"/>
</dbReference>
<feature type="region of interest" description="Disordered" evidence="1">
    <location>
        <begin position="1"/>
        <end position="56"/>
    </location>
</feature>
<reference evidence="3 4" key="1">
    <citation type="submission" date="2019-12" db="EMBL/GenBank/DDBJ databases">
        <authorList>
            <person name="Alioto T."/>
            <person name="Alioto T."/>
            <person name="Gomez Garrido J."/>
        </authorList>
    </citation>
    <scope>NUCLEOTIDE SEQUENCE [LARGE SCALE GENOMIC DNA]</scope>
</reference>